<evidence type="ECO:0000256" key="4">
    <source>
        <dbReference type="SAM" id="SignalP"/>
    </source>
</evidence>
<comment type="similarity">
    <text evidence="1">Belongs to the Skp family.</text>
</comment>
<dbReference type="Proteomes" id="UP000069241">
    <property type="component" value="Chromosome"/>
</dbReference>
<evidence type="ECO:0000256" key="1">
    <source>
        <dbReference type="ARBA" id="ARBA00009091"/>
    </source>
</evidence>
<dbReference type="KEGG" id="dfi:AXF13_00050"/>
<feature type="compositionally biased region" description="Basic and acidic residues" evidence="3">
    <location>
        <begin position="187"/>
        <end position="197"/>
    </location>
</feature>
<gene>
    <name evidence="5" type="ORF">AXF13_00050</name>
</gene>
<evidence type="ECO:0000256" key="3">
    <source>
        <dbReference type="SAM" id="MobiDB-lite"/>
    </source>
</evidence>
<feature type="chain" id="PRO_5007167218" evidence="4">
    <location>
        <begin position="20"/>
        <end position="204"/>
    </location>
</feature>
<dbReference type="STRING" id="44742.AXF13_00050"/>
<dbReference type="PANTHER" id="PTHR35089">
    <property type="entry name" value="CHAPERONE PROTEIN SKP"/>
    <property type="match status" value="1"/>
</dbReference>
<proteinExistence type="inferred from homology"/>
<dbReference type="InterPro" id="IPR005632">
    <property type="entry name" value="Chaperone_Skp"/>
</dbReference>
<dbReference type="PROSITE" id="PS51257">
    <property type="entry name" value="PROKAR_LIPOPROTEIN"/>
    <property type="match status" value="1"/>
</dbReference>
<feature type="compositionally biased region" description="Low complexity" evidence="3">
    <location>
        <begin position="165"/>
        <end position="174"/>
    </location>
</feature>
<protein>
    <submittedName>
        <fullName evidence="5">Molecular chaperone Skp</fullName>
    </submittedName>
</protein>
<dbReference type="PANTHER" id="PTHR35089:SF1">
    <property type="entry name" value="CHAPERONE PROTEIN SKP"/>
    <property type="match status" value="1"/>
</dbReference>
<evidence type="ECO:0000313" key="5">
    <source>
        <dbReference type="EMBL" id="AMD88641.1"/>
    </source>
</evidence>
<evidence type="ECO:0000256" key="2">
    <source>
        <dbReference type="ARBA" id="ARBA00022729"/>
    </source>
</evidence>
<dbReference type="GO" id="GO:0005829">
    <property type="term" value="C:cytosol"/>
    <property type="evidence" value="ECO:0007669"/>
    <property type="project" value="TreeGrafter"/>
</dbReference>
<feature type="region of interest" description="Disordered" evidence="3">
    <location>
        <begin position="157"/>
        <end position="204"/>
    </location>
</feature>
<dbReference type="SUPFAM" id="SSF111384">
    <property type="entry name" value="OmpH-like"/>
    <property type="match status" value="1"/>
</dbReference>
<keyword evidence="6" id="KW-1185">Reference proteome</keyword>
<dbReference type="GO" id="GO:0051082">
    <property type="term" value="F:unfolded protein binding"/>
    <property type="evidence" value="ECO:0007669"/>
    <property type="project" value="InterPro"/>
</dbReference>
<organism evidence="5 6">
    <name type="scientific">Desulfovibrio fairfieldensis</name>
    <dbReference type="NCBI Taxonomy" id="44742"/>
    <lineage>
        <taxon>Bacteria</taxon>
        <taxon>Pseudomonadati</taxon>
        <taxon>Thermodesulfobacteriota</taxon>
        <taxon>Desulfovibrionia</taxon>
        <taxon>Desulfovibrionales</taxon>
        <taxon>Desulfovibrionaceae</taxon>
        <taxon>Desulfovibrio</taxon>
    </lineage>
</organism>
<dbReference type="GO" id="GO:0050821">
    <property type="term" value="P:protein stabilization"/>
    <property type="evidence" value="ECO:0007669"/>
    <property type="project" value="TreeGrafter"/>
</dbReference>
<dbReference type="Pfam" id="PF03938">
    <property type="entry name" value="OmpH"/>
    <property type="match status" value="1"/>
</dbReference>
<reference evidence="6" key="1">
    <citation type="submission" date="2016-02" db="EMBL/GenBank/DDBJ databases">
        <authorList>
            <person name="Holder M.E."/>
            <person name="Ajami N.J."/>
            <person name="Petrosino J.F."/>
        </authorList>
    </citation>
    <scope>NUCLEOTIDE SEQUENCE [LARGE SCALE GENOMIC DNA]</scope>
    <source>
        <strain evidence="6">CCUG 45958</strain>
    </source>
</reference>
<name>A0A120KLU0_9BACT</name>
<dbReference type="InterPro" id="IPR024930">
    <property type="entry name" value="Skp_dom_sf"/>
</dbReference>
<sequence length="204" mass="22641">MRIRLFMPLVFVLSFMLLACQQTETKDAQPKLAVVDMARIMRDSEPGKAGVKFLEGLQAGMQDKLNAIQARLEKDPKDEAAQKELQGVYMTAQQRMQAEQQNVVNLLYDTIQRVLNTYREQQGYDVIISAEVAAAFNPKADVTTAVIAEVNKQKIDFKPLPEPAAPEAAQAPAQQDKDQAAEQAQDQSKDQPKDKVAAPKNGKK</sequence>
<dbReference type="Gene3D" id="3.30.910.20">
    <property type="entry name" value="Skp domain"/>
    <property type="match status" value="1"/>
</dbReference>
<feature type="signal peptide" evidence="4">
    <location>
        <begin position="1"/>
        <end position="19"/>
    </location>
</feature>
<dbReference type="SMART" id="SM00935">
    <property type="entry name" value="OmpH"/>
    <property type="match status" value="1"/>
</dbReference>
<dbReference type="AlphaFoldDB" id="A0A120KLU0"/>
<dbReference type="EMBL" id="CP014229">
    <property type="protein sequence ID" value="AMD88641.1"/>
    <property type="molecule type" value="Genomic_DNA"/>
</dbReference>
<dbReference type="RefSeq" id="WP_062251175.1">
    <property type="nucleotide sequence ID" value="NZ_CP014229.1"/>
</dbReference>
<evidence type="ECO:0000313" key="6">
    <source>
        <dbReference type="Proteomes" id="UP000069241"/>
    </source>
</evidence>
<keyword evidence="2 4" id="KW-0732">Signal</keyword>
<accession>A0A120KLU0</accession>